<dbReference type="EMBL" id="RCZO01000004">
    <property type="protein sequence ID" value="TPG09908.1"/>
    <property type="molecule type" value="Genomic_DNA"/>
</dbReference>
<dbReference type="AlphaFoldDB" id="A0A502CAE1"/>
<keyword evidence="2" id="KW-0560">Oxidoreductase</keyword>
<evidence type="ECO:0000259" key="1">
    <source>
        <dbReference type="Pfam" id="PF03992"/>
    </source>
</evidence>
<keyword evidence="2" id="KW-0503">Monooxygenase</keyword>
<organism evidence="2 3">
    <name type="scientific">Rhodanobacter glycinis</name>
    <dbReference type="NCBI Taxonomy" id="582702"/>
    <lineage>
        <taxon>Bacteria</taxon>
        <taxon>Pseudomonadati</taxon>
        <taxon>Pseudomonadota</taxon>
        <taxon>Gammaproteobacteria</taxon>
        <taxon>Lysobacterales</taxon>
        <taxon>Rhodanobacteraceae</taxon>
        <taxon>Rhodanobacter</taxon>
    </lineage>
</organism>
<accession>A0A502CAE1</accession>
<dbReference type="InterPro" id="IPR011008">
    <property type="entry name" value="Dimeric_a/b-barrel"/>
</dbReference>
<dbReference type="Pfam" id="PF03992">
    <property type="entry name" value="ABM"/>
    <property type="match status" value="1"/>
</dbReference>
<dbReference type="SUPFAM" id="SSF54909">
    <property type="entry name" value="Dimeric alpha+beta barrel"/>
    <property type="match status" value="1"/>
</dbReference>
<evidence type="ECO:0000313" key="3">
    <source>
        <dbReference type="Proteomes" id="UP000319486"/>
    </source>
</evidence>
<evidence type="ECO:0000313" key="2">
    <source>
        <dbReference type="EMBL" id="TPG09908.1"/>
    </source>
</evidence>
<protein>
    <submittedName>
        <fullName evidence="2">Antibiotic biosynthesis monooxygenase</fullName>
    </submittedName>
</protein>
<name>A0A502CAE1_9GAMM</name>
<feature type="domain" description="ABM" evidence="1">
    <location>
        <begin position="15"/>
        <end position="67"/>
    </location>
</feature>
<comment type="caution">
    <text evidence="2">The sequence shown here is derived from an EMBL/GenBank/DDBJ whole genome shotgun (WGS) entry which is preliminary data.</text>
</comment>
<gene>
    <name evidence="2" type="ORF">EAH88_09210</name>
</gene>
<reference evidence="2 3" key="1">
    <citation type="journal article" date="2019" name="Environ. Microbiol.">
        <title>Species interactions and distinct microbial communities in high Arctic permafrost affected cryosols are associated with the CH4 and CO2 gas fluxes.</title>
        <authorList>
            <person name="Altshuler I."/>
            <person name="Hamel J."/>
            <person name="Turney S."/>
            <person name="Magnuson E."/>
            <person name="Levesque R."/>
            <person name="Greer C."/>
            <person name="Whyte L.G."/>
        </authorList>
    </citation>
    <scope>NUCLEOTIDE SEQUENCE [LARGE SCALE GENOMIC DNA]</scope>
    <source>
        <strain evidence="2 3">S13Y</strain>
    </source>
</reference>
<dbReference type="Gene3D" id="3.30.70.100">
    <property type="match status" value="1"/>
</dbReference>
<sequence length="108" mass="12741">MMICRMWHGRTLRSKADAYARFLEQRAIPDYRSVPGNLSVTVLRRDEDDVTHFLTVTHWESEDCIRVFAGDELLRAKYYPEDQDYLLEFEPLVQHYTVTANETSARGR</sequence>
<dbReference type="Proteomes" id="UP000319486">
    <property type="component" value="Unassembled WGS sequence"/>
</dbReference>
<dbReference type="GO" id="GO:0004497">
    <property type="term" value="F:monooxygenase activity"/>
    <property type="evidence" value="ECO:0007669"/>
    <property type="project" value="UniProtKB-KW"/>
</dbReference>
<proteinExistence type="predicted"/>
<keyword evidence="3" id="KW-1185">Reference proteome</keyword>
<dbReference type="InterPro" id="IPR007138">
    <property type="entry name" value="ABM_dom"/>
</dbReference>
<dbReference type="OrthoDB" id="165208at2"/>